<feature type="region of interest" description="Disordered" evidence="1">
    <location>
        <begin position="1"/>
        <end position="92"/>
    </location>
</feature>
<feature type="compositionally biased region" description="Gly residues" evidence="1">
    <location>
        <begin position="1"/>
        <end position="10"/>
    </location>
</feature>
<dbReference type="EMBL" id="NDHI03003480">
    <property type="protein sequence ID" value="PNJ37257.1"/>
    <property type="molecule type" value="Genomic_DNA"/>
</dbReference>
<evidence type="ECO:0000313" key="2">
    <source>
        <dbReference type="EMBL" id="PNJ37257.1"/>
    </source>
</evidence>
<accession>A0A2J8TW55</accession>
<protein>
    <submittedName>
        <fullName evidence="2">FBLN1 isoform 17</fullName>
    </submittedName>
</protein>
<reference evidence="2" key="1">
    <citation type="submission" date="2017-12" db="EMBL/GenBank/DDBJ databases">
        <title>High-resolution comparative analysis of great ape genomes.</title>
        <authorList>
            <person name="Pollen A."/>
            <person name="Hastie A."/>
            <person name="Hormozdiari F."/>
            <person name="Dougherty M."/>
            <person name="Liu R."/>
            <person name="Chaisson M."/>
            <person name="Hoppe E."/>
            <person name="Hill C."/>
            <person name="Pang A."/>
            <person name="Hillier L."/>
            <person name="Baker C."/>
            <person name="Armstrong J."/>
            <person name="Shendure J."/>
            <person name="Paten B."/>
            <person name="Wilson R."/>
            <person name="Chao H."/>
            <person name="Schneider V."/>
            <person name="Ventura M."/>
            <person name="Kronenberg Z."/>
            <person name="Murali S."/>
            <person name="Gordon D."/>
            <person name="Cantsilieris S."/>
            <person name="Munson K."/>
            <person name="Nelson B."/>
            <person name="Raja A."/>
            <person name="Underwood J."/>
            <person name="Diekhans M."/>
            <person name="Fiddes I."/>
            <person name="Haussler D."/>
            <person name="Eichler E."/>
        </authorList>
    </citation>
    <scope>NUCLEOTIDE SEQUENCE [LARGE SCALE GENOMIC DNA]</scope>
    <source>
        <strain evidence="2">Susie</strain>
    </source>
</reference>
<comment type="caution">
    <text evidence="2">The sequence shown here is derived from an EMBL/GenBank/DDBJ whole genome shotgun (WGS) entry which is preliminary data.</text>
</comment>
<name>A0A2J8TW55_PONAB</name>
<feature type="non-terminal residue" evidence="2">
    <location>
        <position position="1"/>
    </location>
</feature>
<sequence length="92" mass="9476">ALLAAGGRGVPGPPPPLRVPTPSASRSLRVSEPRGLGVRVLPCAAPPDCHRRGPGDAPLPHGQLGSSSPPRPGDLFQNRIPPPLKHTLLPQS</sequence>
<gene>
    <name evidence="2" type="ORF">CR201_G0031817</name>
</gene>
<proteinExistence type="predicted"/>
<dbReference type="AlphaFoldDB" id="A0A2J8TW55"/>
<organism evidence="2">
    <name type="scientific">Pongo abelii</name>
    <name type="common">Sumatran orangutan</name>
    <name type="synonym">Pongo pygmaeus abelii</name>
    <dbReference type="NCBI Taxonomy" id="9601"/>
    <lineage>
        <taxon>Eukaryota</taxon>
        <taxon>Metazoa</taxon>
        <taxon>Chordata</taxon>
        <taxon>Craniata</taxon>
        <taxon>Vertebrata</taxon>
        <taxon>Euteleostomi</taxon>
        <taxon>Mammalia</taxon>
        <taxon>Eutheria</taxon>
        <taxon>Euarchontoglires</taxon>
        <taxon>Primates</taxon>
        <taxon>Haplorrhini</taxon>
        <taxon>Catarrhini</taxon>
        <taxon>Hominidae</taxon>
        <taxon>Pongo</taxon>
    </lineage>
</organism>
<evidence type="ECO:0000256" key="1">
    <source>
        <dbReference type="SAM" id="MobiDB-lite"/>
    </source>
</evidence>